<dbReference type="Proteomes" id="UP001497382">
    <property type="component" value="Unassembled WGS sequence"/>
</dbReference>
<dbReference type="AlphaFoldDB" id="A0AAV2AZM3"/>
<gene>
    <name evidence="1" type="ORF">LARSCL_LOCUS15487</name>
</gene>
<organism evidence="1 2">
    <name type="scientific">Larinioides sclopetarius</name>
    <dbReference type="NCBI Taxonomy" id="280406"/>
    <lineage>
        <taxon>Eukaryota</taxon>
        <taxon>Metazoa</taxon>
        <taxon>Ecdysozoa</taxon>
        <taxon>Arthropoda</taxon>
        <taxon>Chelicerata</taxon>
        <taxon>Arachnida</taxon>
        <taxon>Araneae</taxon>
        <taxon>Araneomorphae</taxon>
        <taxon>Entelegynae</taxon>
        <taxon>Araneoidea</taxon>
        <taxon>Araneidae</taxon>
        <taxon>Larinioides</taxon>
    </lineage>
</organism>
<dbReference type="EMBL" id="CAXIEN010000235">
    <property type="protein sequence ID" value="CAL1288689.1"/>
    <property type="molecule type" value="Genomic_DNA"/>
</dbReference>
<evidence type="ECO:0000313" key="2">
    <source>
        <dbReference type="Proteomes" id="UP001497382"/>
    </source>
</evidence>
<proteinExistence type="predicted"/>
<comment type="caution">
    <text evidence="1">The sequence shown here is derived from an EMBL/GenBank/DDBJ whole genome shotgun (WGS) entry which is preliminary data.</text>
</comment>
<sequence length="43" mass="5095">MASNGDLQFRHRCWGLLWKILTLRKPQPEVDQSGERESHAFKK</sequence>
<keyword evidence="2" id="KW-1185">Reference proteome</keyword>
<protein>
    <submittedName>
        <fullName evidence="1">Uncharacterized protein</fullName>
    </submittedName>
</protein>
<reference evidence="1 2" key="1">
    <citation type="submission" date="2024-04" db="EMBL/GenBank/DDBJ databases">
        <authorList>
            <person name="Rising A."/>
            <person name="Reimegard J."/>
            <person name="Sonavane S."/>
            <person name="Akerstrom W."/>
            <person name="Nylinder S."/>
            <person name="Hedman E."/>
            <person name="Kallberg Y."/>
        </authorList>
    </citation>
    <scope>NUCLEOTIDE SEQUENCE [LARGE SCALE GENOMIC DNA]</scope>
</reference>
<evidence type="ECO:0000313" key="1">
    <source>
        <dbReference type="EMBL" id="CAL1288689.1"/>
    </source>
</evidence>
<accession>A0AAV2AZM3</accession>
<name>A0AAV2AZM3_9ARAC</name>